<comment type="caution">
    <text evidence="3">The sequence shown here is derived from an EMBL/GenBank/DDBJ whole genome shotgun (WGS) entry which is preliminary data.</text>
</comment>
<protein>
    <submittedName>
        <fullName evidence="3">Alpha/Beta hydrolase protein</fullName>
    </submittedName>
</protein>
<dbReference type="InterPro" id="IPR046879">
    <property type="entry name" value="KANL3/Tex30_Abhydrolase"/>
</dbReference>
<dbReference type="SUPFAM" id="SSF53474">
    <property type="entry name" value="alpha/beta-Hydrolases"/>
    <property type="match status" value="1"/>
</dbReference>
<evidence type="ECO:0000256" key="1">
    <source>
        <dbReference type="SAM" id="MobiDB-lite"/>
    </source>
</evidence>
<evidence type="ECO:0000259" key="2">
    <source>
        <dbReference type="Pfam" id="PF20408"/>
    </source>
</evidence>
<evidence type="ECO:0000313" key="3">
    <source>
        <dbReference type="EMBL" id="KAI1615851.1"/>
    </source>
</evidence>
<dbReference type="InterPro" id="IPR026555">
    <property type="entry name" value="NSL3/Tex30"/>
</dbReference>
<organism evidence="3 4">
    <name type="scientific">Exophiala viscosa</name>
    <dbReference type="NCBI Taxonomy" id="2486360"/>
    <lineage>
        <taxon>Eukaryota</taxon>
        <taxon>Fungi</taxon>
        <taxon>Dikarya</taxon>
        <taxon>Ascomycota</taxon>
        <taxon>Pezizomycotina</taxon>
        <taxon>Eurotiomycetes</taxon>
        <taxon>Chaetothyriomycetidae</taxon>
        <taxon>Chaetothyriales</taxon>
        <taxon>Herpotrichiellaceae</taxon>
        <taxon>Exophiala</taxon>
    </lineage>
</organism>
<proteinExistence type="predicted"/>
<feature type="compositionally biased region" description="Polar residues" evidence="1">
    <location>
        <begin position="37"/>
        <end position="46"/>
    </location>
</feature>
<dbReference type="PANTHER" id="PTHR13136">
    <property type="entry name" value="TESTIS DEVELOPMENT PROTEIN PRTD"/>
    <property type="match status" value="1"/>
</dbReference>
<feature type="domain" description="KANL3/Tex30 alpha/beta hydrolase-like" evidence="2">
    <location>
        <begin position="105"/>
        <end position="279"/>
    </location>
</feature>
<feature type="compositionally biased region" description="Low complexity" evidence="1">
    <location>
        <begin position="60"/>
        <end position="73"/>
    </location>
</feature>
<reference evidence="3" key="1">
    <citation type="journal article" date="2022" name="bioRxiv">
        <title>Deciphering the potential niche of two novel black yeast fungi from a biological soil crust based on their genomes, phenotypes, and melanin regulation.</title>
        <authorList>
            <consortium name="DOE Joint Genome Institute"/>
            <person name="Carr E.C."/>
            <person name="Barton Q."/>
            <person name="Grambo S."/>
            <person name="Sullivan M."/>
            <person name="Renfro C.M."/>
            <person name="Kuo A."/>
            <person name="Pangilinan J."/>
            <person name="Lipzen A."/>
            <person name="Keymanesh K."/>
            <person name="Savage E."/>
            <person name="Barry K."/>
            <person name="Grigoriev I.V."/>
            <person name="Riekhof W.R."/>
            <person name="Harris S.S."/>
        </authorList>
    </citation>
    <scope>NUCLEOTIDE SEQUENCE</scope>
    <source>
        <strain evidence="3">JF 03-4F</strain>
    </source>
</reference>
<dbReference type="Proteomes" id="UP001203852">
    <property type="component" value="Unassembled WGS sequence"/>
</dbReference>
<sequence>MAPKQKRKARAPETEAPRASKRVKAVSESVEEPEQKAPTTSKSAKVSSDDQARPDEVQDDTTTQPDTSSKQTTGSNDKFTSFEMPSGSKPIPCIRSHPAEAAPLSLVFTHGAGGGLSAPALMNFARGFASTGSPVVCFQGNMNLKARTRSFATVLDHEKKQRKAEMTVAYGGRSMGARAAVLAAQSDESIKTLVLVSYPLIGPGGAVRDRILLDIKSDVDVLFVSGDGDSMCDFPRLATLRKKMKAKSWMVVVEGADHGMTLKGGKKWKDATEEVAKETGRIAARWVEARDEEHKDMTLRWNGDKPAGSWVGADAQGHQEREKGGIEKYFGKKEGEEEHTEAVSGTKKKQKKGTAGKAD</sequence>
<feature type="compositionally biased region" description="Basic and acidic residues" evidence="1">
    <location>
        <begin position="317"/>
        <end position="336"/>
    </location>
</feature>
<dbReference type="AlphaFoldDB" id="A0AAN6E0A3"/>
<dbReference type="Gene3D" id="3.40.50.1820">
    <property type="entry name" value="alpha/beta hydrolase"/>
    <property type="match status" value="1"/>
</dbReference>
<dbReference type="InterPro" id="IPR029058">
    <property type="entry name" value="AB_hydrolase_fold"/>
</dbReference>
<evidence type="ECO:0000313" key="4">
    <source>
        <dbReference type="Proteomes" id="UP001203852"/>
    </source>
</evidence>
<dbReference type="EMBL" id="MU404352">
    <property type="protein sequence ID" value="KAI1615851.1"/>
    <property type="molecule type" value="Genomic_DNA"/>
</dbReference>
<feature type="region of interest" description="Disordered" evidence="1">
    <location>
        <begin position="301"/>
        <end position="359"/>
    </location>
</feature>
<dbReference type="Pfam" id="PF20408">
    <property type="entry name" value="Abhydrolase_11"/>
    <property type="match status" value="1"/>
</dbReference>
<keyword evidence="3" id="KW-0378">Hydrolase</keyword>
<feature type="compositionally biased region" description="Basic residues" evidence="1">
    <location>
        <begin position="346"/>
        <end position="359"/>
    </location>
</feature>
<feature type="compositionally biased region" description="Basic and acidic residues" evidence="1">
    <location>
        <begin position="47"/>
        <end position="56"/>
    </location>
</feature>
<gene>
    <name evidence="3" type="ORF">EDD36DRAFT_198260</name>
</gene>
<accession>A0AAN6E0A3</accession>
<dbReference type="PANTHER" id="PTHR13136:SF11">
    <property type="entry name" value="TESTIS-EXPRESSED PROTEIN 30"/>
    <property type="match status" value="1"/>
</dbReference>
<name>A0AAN6E0A3_9EURO</name>
<feature type="region of interest" description="Disordered" evidence="1">
    <location>
        <begin position="1"/>
        <end position="90"/>
    </location>
</feature>
<keyword evidence="4" id="KW-1185">Reference proteome</keyword>
<dbReference type="GO" id="GO:0016787">
    <property type="term" value="F:hydrolase activity"/>
    <property type="evidence" value="ECO:0007669"/>
    <property type="project" value="UniProtKB-KW"/>
</dbReference>